<keyword evidence="2" id="KW-1185">Reference proteome</keyword>
<dbReference type="KEGG" id="mlt:VC82_993"/>
<dbReference type="EMBL" id="CP011071">
    <property type="protein sequence ID" value="AKA34641.1"/>
    <property type="molecule type" value="Genomic_DNA"/>
</dbReference>
<gene>
    <name evidence="1" type="ORF">VC82_993</name>
</gene>
<dbReference type="HOGENOM" id="CLU_198138_0_0_10"/>
<dbReference type="PATRIC" id="fig|516051.4.peg.1030"/>
<accession>A0A0D5YS02</accession>
<dbReference type="Proteomes" id="UP000032726">
    <property type="component" value="Chromosome"/>
</dbReference>
<name>A0A0D5YS02_9FLAO</name>
<dbReference type="STRING" id="516051.VC82_993"/>
<evidence type="ECO:0000313" key="2">
    <source>
        <dbReference type="Proteomes" id="UP000032726"/>
    </source>
</evidence>
<protein>
    <submittedName>
        <fullName evidence="1">Uncharacterized protein</fullName>
    </submittedName>
</protein>
<dbReference type="RefSeq" id="WP_045801376.1">
    <property type="nucleotide sequence ID" value="NZ_CP011071.1"/>
</dbReference>
<sequence length="75" mass="8749">MTKELMQSALEFENRTLSHMSTSDRVAASREAKRLILAINEIYKKTKDSSLMDLMKRLTVKKQKIEKRLKGRPLI</sequence>
<evidence type="ECO:0000313" key="1">
    <source>
        <dbReference type="EMBL" id="AKA34641.1"/>
    </source>
</evidence>
<reference evidence="1 2" key="1">
    <citation type="submission" date="2015-03" db="EMBL/GenBank/DDBJ databases">
        <title>Complete genome sequence of Muricauda lutaonensis CC-HSB-11T, isolated from a coastal hot spring.</title>
        <authorList>
            <person name="Kim K.M."/>
        </authorList>
    </citation>
    <scope>NUCLEOTIDE SEQUENCE [LARGE SCALE GENOMIC DNA]</scope>
    <source>
        <strain evidence="1 2">CC-HSB-11</strain>
    </source>
</reference>
<proteinExistence type="predicted"/>
<organism evidence="1 2">
    <name type="scientific">Flagellimonas lutaonensis</name>
    <dbReference type="NCBI Taxonomy" id="516051"/>
    <lineage>
        <taxon>Bacteria</taxon>
        <taxon>Pseudomonadati</taxon>
        <taxon>Bacteroidota</taxon>
        <taxon>Flavobacteriia</taxon>
        <taxon>Flavobacteriales</taxon>
        <taxon>Flavobacteriaceae</taxon>
        <taxon>Flagellimonas</taxon>
    </lineage>
</organism>
<dbReference type="AlphaFoldDB" id="A0A0D5YS02"/>
<dbReference type="OrthoDB" id="1451549at2"/>